<accession>A0A382WYI5</accession>
<dbReference type="AlphaFoldDB" id="A0A382WYI5"/>
<dbReference type="EMBL" id="UINC01163531">
    <property type="protein sequence ID" value="SVD63892.1"/>
    <property type="molecule type" value="Genomic_DNA"/>
</dbReference>
<dbReference type="PANTHER" id="PTHR43618:SF8">
    <property type="entry name" value="7ALPHA-HYDROXYSTEROID DEHYDROGENASE"/>
    <property type="match status" value="1"/>
</dbReference>
<comment type="similarity">
    <text evidence="1">Belongs to the short-chain dehydrogenases/reductases (SDR) family.</text>
</comment>
<reference evidence="4" key="1">
    <citation type="submission" date="2018-05" db="EMBL/GenBank/DDBJ databases">
        <authorList>
            <person name="Lanie J.A."/>
            <person name="Ng W.-L."/>
            <person name="Kazmierczak K.M."/>
            <person name="Andrzejewski T.M."/>
            <person name="Davidsen T.M."/>
            <person name="Wayne K.J."/>
            <person name="Tettelin H."/>
            <person name="Glass J.I."/>
            <person name="Rusch D."/>
            <person name="Podicherti R."/>
            <person name="Tsui H.-C.T."/>
            <person name="Winkler M.E."/>
        </authorList>
    </citation>
    <scope>NUCLEOTIDE SEQUENCE</scope>
</reference>
<keyword evidence="2" id="KW-0521">NADP</keyword>
<dbReference type="GO" id="GO:0016491">
    <property type="term" value="F:oxidoreductase activity"/>
    <property type="evidence" value="ECO:0007669"/>
    <property type="project" value="UniProtKB-KW"/>
</dbReference>
<dbReference type="SUPFAM" id="SSF51735">
    <property type="entry name" value="NAD(P)-binding Rossmann-fold domains"/>
    <property type="match status" value="1"/>
</dbReference>
<dbReference type="InterPro" id="IPR052178">
    <property type="entry name" value="Sec_Metab_Biosynth_SDR"/>
</dbReference>
<name>A0A382WYI5_9ZZZZ</name>
<sequence>MSDLFDLSGKVAVVTGGSRGMGREMILAFAQHGADVVIASRKLDACEELAEEVRDTTGRQALPVACHVGYWDQCDALCDTVYDEFGRCDVLVNNAGLSPLYPSLYDVTEELYSKVMDVNLKGPFRLSAAFGKRMFDSDGGSI</sequence>
<dbReference type="CDD" id="cd05233">
    <property type="entry name" value="SDR_c"/>
    <property type="match status" value="1"/>
</dbReference>
<proteinExistence type="inferred from homology"/>
<dbReference type="InterPro" id="IPR002347">
    <property type="entry name" value="SDR_fam"/>
</dbReference>
<dbReference type="Gene3D" id="3.40.50.720">
    <property type="entry name" value="NAD(P)-binding Rossmann-like Domain"/>
    <property type="match status" value="1"/>
</dbReference>
<feature type="non-terminal residue" evidence="4">
    <location>
        <position position="142"/>
    </location>
</feature>
<dbReference type="Pfam" id="PF00106">
    <property type="entry name" value="adh_short"/>
    <property type="match status" value="1"/>
</dbReference>
<evidence type="ECO:0000313" key="4">
    <source>
        <dbReference type="EMBL" id="SVD63892.1"/>
    </source>
</evidence>
<evidence type="ECO:0000256" key="2">
    <source>
        <dbReference type="ARBA" id="ARBA00022857"/>
    </source>
</evidence>
<organism evidence="4">
    <name type="scientific">marine metagenome</name>
    <dbReference type="NCBI Taxonomy" id="408172"/>
    <lineage>
        <taxon>unclassified sequences</taxon>
        <taxon>metagenomes</taxon>
        <taxon>ecological metagenomes</taxon>
    </lineage>
</organism>
<evidence type="ECO:0000256" key="3">
    <source>
        <dbReference type="ARBA" id="ARBA00023002"/>
    </source>
</evidence>
<protein>
    <recommendedName>
        <fullName evidence="5">Short-chain dehydrogenase</fullName>
    </recommendedName>
</protein>
<evidence type="ECO:0008006" key="5">
    <source>
        <dbReference type="Google" id="ProtNLM"/>
    </source>
</evidence>
<dbReference type="InterPro" id="IPR036291">
    <property type="entry name" value="NAD(P)-bd_dom_sf"/>
</dbReference>
<dbReference type="PRINTS" id="PR00081">
    <property type="entry name" value="GDHRDH"/>
</dbReference>
<keyword evidence="3" id="KW-0560">Oxidoreductase</keyword>
<evidence type="ECO:0000256" key="1">
    <source>
        <dbReference type="ARBA" id="ARBA00006484"/>
    </source>
</evidence>
<gene>
    <name evidence="4" type="ORF">METZ01_LOCUS416746</name>
</gene>
<dbReference type="PANTHER" id="PTHR43618">
    <property type="entry name" value="7-ALPHA-HYDROXYSTEROID DEHYDROGENASE"/>
    <property type="match status" value="1"/>
</dbReference>